<dbReference type="GO" id="GO:0046872">
    <property type="term" value="F:metal ion binding"/>
    <property type="evidence" value="ECO:0007669"/>
    <property type="project" value="UniProtKB-KW"/>
</dbReference>
<dbReference type="SFLD" id="SFLDG01017">
    <property type="entry name" value="Polyprenyl_Transferase_Like"/>
    <property type="match status" value="1"/>
</dbReference>
<dbReference type="AlphaFoldDB" id="A0A6I4WGT1"/>
<dbReference type="EMBL" id="WUTW01000010">
    <property type="protein sequence ID" value="MXQ68123.1"/>
    <property type="molecule type" value="Genomic_DNA"/>
</dbReference>
<keyword evidence="2" id="KW-0460">Magnesium</keyword>
<proteinExistence type="inferred from homology"/>
<evidence type="ECO:0000256" key="3">
    <source>
        <dbReference type="RuleBase" id="RU004466"/>
    </source>
</evidence>
<sequence length="346" mass="35939">MDTKLGDNGTSEAVQILAGTRQLLAPALRHVVDQFPAELGRIVGYHLGTHDRNGTPIDGDSGKAVRPALALLACQAVGGDQARALPAAVAVELVHNASLLHDDIIDGDQTRRGRPAVWRTFGVADAILAGDALFFVAIRTLAESLPLAGQGVMILTSTVQQLIEGEHTDLLMEGRPATTLSESQAMATAKTGSLIAAACALGAIAGGATVEQIARMHSFGLDLGLAFQFIDDIKGIWGDPAVTGKPTSDLASGKKSLPVAYALANTGAARAELADLYQKETPLTPAEQARAADLVEAAGGRAWASERADHHIRQARLHLEVAATDPAAAARLNTLAAMITSSGTHR</sequence>
<dbReference type="GO" id="GO:0008299">
    <property type="term" value="P:isoprenoid biosynthetic process"/>
    <property type="evidence" value="ECO:0007669"/>
    <property type="project" value="InterPro"/>
</dbReference>
<dbReference type="Gene3D" id="1.10.600.10">
    <property type="entry name" value="Farnesyl Diphosphate Synthase"/>
    <property type="match status" value="1"/>
</dbReference>
<reference evidence="4 5" key="1">
    <citation type="submission" date="2019-12" db="EMBL/GenBank/DDBJ databases">
        <title>Nocardia macrotermitis sp. nov. and Nocardia aurantia sp. nov., isolated from the gut of the fungus growing-termite Macrotermes natalensis.</title>
        <authorList>
            <person name="Christine B."/>
            <person name="Rene B."/>
        </authorList>
    </citation>
    <scope>NUCLEOTIDE SEQUENCE [LARGE SCALE GENOMIC DNA]</scope>
    <source>
        <strain evidence="4 5">DSM 102126</strain>
    </source>
</reference>
<evidence type="ECO:0000313" key="4">
    <source>
        <dbReference type="EMBL" id="MXQ68123.1"/>
    </source>
</evidence>
<keyword evidence="1" id="KW-0479">Metal-binding</keyword>
<organism evidence="4 5">
    <name type="scientific">Actinomadura rayongensis</name>
    <dbReference type="NCBI Taxonomy" id="1429076"/>
    <lineage>
        <taxon>Bacteria</taxon>
        <taxon>Bacillati</taxon>
        <taxon>Actinomycetota</taxon>
        <taxon>Actinomycetes</taxon>
        <taxon>Streptosporangiales</taxon>
        <taxon>Thermomonosporaceae</taxon>
        <taxon>Actinomadura</taxon>
    </lineage>
</organism>
<gene>
    <name evidence="4" type="ORF">GQ466_29315</name>
</gene>
<keyword evidence="3" id="KW-0808">Transferase</keyword>
<keyword evidence="5" id="KW-1185">Reference proteome</keyword>
<dbReference type="PANTHER" id="PTHR12001:SF86">
    <property type="entry name" value="GERANYLGERANYL DIPHOSPHATE SYNTHASE"/>
    <property type="match status" value="1"/>
</dbReference>
<dbReference type="SUPFAM" id="SSF48576">
    <property type="entry name" value="Terpenoid synthases"/>
    <property type="match status" value="1"/>
</dbReference>
<dbReference type="Proteomes" id="UP000431901">
    <property type="component" value="Unassembled WGS sequence"/>
</dbReference>
<comment type="caution">
    <text evidence="4">The sequence shown here is derived from an EMBL/GenBank/DDBJ whole genome shotgun (WGS) entry which is preliminary data.</text>
</comment>
<dbReference type="OrthoDB" id="4497239at2"/>
<evidence type="ECO:0000256" key="1">
    <source>
        <dbReference type="ARBA" id="ARBA00022723"/>
    </source>
</evidence>
<dbReference type="CDD" id="cd00685">
    <property type="entry name" value="Trans_IPPS_HT"/>
    <property type="match status" value="1"/>
</dbReference>
<comment type="similarity">
    <text evidence="3">Belongs to the FPP/GGPP synthase family.</text>
</comment>
<dbReference type="InterPro" id="IPR008949">
    <property type="entry name" value="Isoprenoid_synthase_dom_sf"/>
</dbReference>
<evidence type="ECO:0000256" key="2">
    <source>
        <dbReference type="ARBA" id="ARBA00022842"/>
    </source>
</evidence>
<dbReference type="InterPro" id="IPR033749">
    <property type="entry name" value="Polyprenyl_synt_CS"/>
</dbReference>
<accession>A0A6I4WGT1</accession>
<dbReference type="InterPro" id="IPR000092">
    <property type="entry name" value="Polyprenyl_synt"/>
</dbReference>
<dbReference type="GO" id="GO:0004659">
    <property type="term" value="F:prenyltransferase activity"/>
    <property type="evidence" value="ECO:0007669"/>
    <property type="project" value="InterPro"/>
</dbReference>
<dbReference type="PROSITE" id="PS00723">
    <property type="entry name" value="POLYPRENYL_SYNTHASE_1"/>
    <property type="match status" value="1"/>
</dbReference>
<evidence type="ECO:0000313" key="5">
    <source>
        <dbReference type="Proteomes" id="UP000431901"/>
    </source>
</evidence>
<dbReference type="Pfam" id="PF00348">
    <property type="entry name" value="polyprenyl_synt"/>
    <property type="match status" value="1"/>
</dbReference>
<name>A0A6I4WGT1_9ACTN</name>
<dbReference type="SFLD" id="SFLDS00005">
    <property type="entry name" value="Isoprenoid_Synthase_Type_I"/>
    <property type="match status" value="1"/>
</dbReference>
<protein>
    <submittedName>
        <fullName evidence="4">Polyprenyl synthetase family protein</fullName>
    </submittedName>
</protein>
<dbReference type="PANTHER" id="PTHR12001">
    <property type="entry name" value="GERANYLGERANYL PYROPHOSPHATE SYNTHASE"/>
    <property type="match status" value="1"/>
</dbReference>